<reference evidence="1" key="1">
    <citation type="journal article" date="2021" name="Proc. Natl. Acad. Sci. U.S.A.">
        <title>A Catalog of Tens of Thousands of Viruses from Human Metagenomes Reveals Hidden Associations with Chronic Diseases.</title>
        <authorList>
            <person name="Tisza M.J."/>
            <person name="Buck C.B."/>
        </authorList>
    </citation>
    <scope>NUCLEOTIDE SEQUENCE</scope>
    <source>
        <strain evidence="1">Ctnpt50</strain>
    </source>
</reference>
<protein>
    <submittedName>
        <fullName evidence="1">Uncharacterized protein</fullName>
    </submittedName>
</protein>
<dbReference type="EMBL" id="BK032577">
    <property type="protein sequence ID" value="DAF49117.1"/>
    <property type="molecule type" value="Genomic_DNA"/>
</dbReference>
<sequence length="29" mass="3118">MGCSPLIIRFNEVGKVYYSNTSNGSCSSC</sequence>
<name>A0A8S5SDR4_9CAUD</name>
<proteinExistence type="predicted"/>
<evidence type="ECO:0000313" key="1">
    <source>
        <dbReference type="EMBL" id="DAF49117.1"/>
    </source>
</evidence>
<organism evidence="1">
    <name type="scientific">Siphoviridae sp. ctnpt50</name>
    <dbReference type="NCBI Taxonomy" id="2827941"/>
    <lineage>
        <taxon>Viruses</taxon>
        <taxon>Duplodnaviria</taxon>
        <taxon>Heunggongvirae</taxon>
        <taxon>Uroviricota</taxon>
        <taxon>Caudoviricetes</taxon>
    </lineage>
</organism>
<accession>A0A8S5SDR4</accession>